<dbReference type="InterPro" id="IPR006175">
    <property type="entry name" value="YjgF/YER057c/UK114"/>
</dbReference>
<dbReference type="AlphaFoldDB" id="A0A7K3MBS8"/>
<dbReference type="Proteomes" id="UP000460435">
    <property type="component" value="Unassembled WGS sequence"/>
</dbReference>
<dbReference type="PANTHER" id="PTHR11803:SF39">
    <property type="entry name" value="2-IMINOBUTANOATE_2-IMINOPROPANOATE DEAMINASE"/>
    <property type="match status" value="1"/>
</dbReference>
<evidence type="ECO:0000313" key="2">
    <source>
        <dbReference type="Proteomes" id="UP000460435"/>
    </source>
</evidence>
<sequence length="125" mass="13409">MAEYIVSEDLPKPGGPYSHVALAGNMVWTAGFGPADPETGAVPDGIEAQTDATIDNVERALRAAGLELSDVVKVTAHLQHLHEHFAAYNRVYEKRFTGSRPVRTTVGSDLMNILVEIDVVAVKPG</sequence>
<accession>A0A7K3MBS8</accession>
<comment type="caution">
    <text evidence="1">The sequence shown here is derived from an EMBL/GenBank/DDBJ whole genome shotgun (WGS) entry which is preliminary data.</text>
</comment>
<evidence type="ECO:0000313" key="1">
    <source>
        <dbReference type="EMBL" id="NDL60726.1"/>
    </source>
</evidence>
<proteinExistence type="predicted"/>
<keyword evidence="2" id="KW-1185">Reference proteome</keyword>
<dbReference type="Gene3D" id="3.30.1330.40">
    <property type="entry name" value="RutC-like"/>
    <property type="match status" value="1"/>
</dbReference>
<dbReference type="PANTHER" id="PTHR11803">
    <property type="entry name" value="2-IMINOBUTANOATE/2-IMINOPROPANOATE DEAMINASE RIDA"/>
    <property type="match status" value="1"/>
</dbReference>
<protein>
    <submittedName>
        <fullName evidence="1">RidA family protein</fullName>
    </submittedName>
</protein>
<name>A0A7K3MBS8_9ACTN</name>
<reference evidence="1 2" key="1">
    <citation type="submission" date="2019-11" db="EMBL/GenBank/DDBJ databases">
        <authorList>
            <person name="Li X.-J."/>
            <person name="Feng X.-M."/>
        </authorList>
    </citation>
    <scope>NUCLEOTIDE SEQUENCE [LARGE SCALE GENOMIC DNA]</scope>
    <source>
        <strain evidence="1 2">XMNu-373</strain>
    </source>
</reference>
<dbReference type="GO" id="GO:0005829">
    <property type="term" value="C:cytosol"/>
    <property type="evidence" value="ECO:0007669"/>
    <property type="project" value="TreeGrafter"/>
</dbReference>
<dbReference type="SUPFAM" id="SSF55298">
    <property type="entry name" value="YjgF-like"/>
    <property type="match status" value="1"/>
</dbReference>
<gene>
    <name evidence="1" type="ORF">F7O44_26980</name>
</gene>
<organism evidence="1 2">
    <name type="scientific">Phytoactinopolyspora mesophila</name>
    <dbReference type="NCBI Taxonomy" id="2650750"/>
    <lineage>
        <taxon>Bacteria</taxon>
        <taxon>Bacillati</taxon>
        <taxon>Actinomycetota</taxon>
        <taxon>Actinomycetes</taxon>
        <taxon>Jiangellales</taxon>
        <taxon>Jiangellaceae</taxon>
        <taxon>Phytoactinopolyspora</taxon>
    </lineage>
</organism>
<dbReference type="InterPro" id="IPR035959">
    <property type="entry name" value="RutC-like_sf"/>
</dbReference>
<dbReference type="CDD" id="cd00448">
    <property type="entry name" value="YjgF_YER057c_UK114_family"/>
    <property type="match status" value="1"/>
</dbReference>
<dbReference type="Pfam" id="PF01042">
    <property type="entry name" value="Ribonuc_L-PSP"/>
    <property type="match status" value="1"/>
</dbReference>
<dbReference type="GO" id="GO:0019239">
    <property type="term" value="F:deaminase activity"/>
    <property type="evidence" value="ECO:0007669"/>
    <property type="project" value="TreeGrafter"/>
</dbReference>
<dbReference type="EMBL" id="WLZY01000014">
    <property type="protein sequence ID" value="NDL60726.1"/>
    <property type="molecule type" value="Genomic_DNA"/>
</dbReference>